<dbReference type="EMBL" id="AAVL02000028">
    <property type="protein sequence ID" value="EDM52119.1"/>
    <property type="molecule type" value="Genomic_DNA"/>
</dbReference>
<accession>A5Z4M0</accession>
<organism evidence="1 2">
    <name type="scientific">Eubacterium ventriosum ATCC 27560</name>
    <dbReference type="NCBI Taxonomy" id="411463"/>
    <lineage>
        <taxon>Bacteria</taxon>
        <taxon>Bacillati</taxon>
        <taxon>Bacillota</taxon>
        <taxon>Clostridia</taxon>
        <taxon>Eubacteriales</taxon>
        <taxon>Eubacteriaceae</taxon>
        <taxon>Eubacterium</taxon>
    </lineage>
</organism>
<sequence length="54" mass="6262">MYRFAIAKARFRCPRLVAVLRSCSSFTAPPPKDRRPQSTFGKRQTRTILKSSYL</sequence>
<comment type="caution">
    <text evidence="1">The sequence shown here is derived from an EMBL/GenBank/DDBJ whole genome shotgun (WGS) entry which is preliminary data.</text>
</comment>
<reference evidence="1 2" key="1">
    <citation type="submission" date="2007-03" db="EMBL/GenBank/DDBJ databases">
        <authorList>
            <person name="Fulton L."/>
            <person name="Clifton S."/>
            <person name="Fulton B."/>
            <person name="Xu J."/>
            <person name="Minx P."/>
            <person name="Pepin K.H."/>
            <person name="Johnson M."/>
            <person name="Thiruvilangam P."/>
            <person name="Bhonagiri V."/>
            <person name="Nash W.E."/>
            <person name="Mardis E.R."/>
            <person name="Wilson R.K."/>
        </authorList>
    </citation>
    <scope>NUCLEOTIDE SEQUENCE [LARGE SCALE GENOMIC DNA]</scope>
    <source>
        <strain evidence="1 2">ATCC 27560</strain>
    </source>
</reference>
<protein>
    <submittedName>
        <fullName evidence="1">Uncharacterized protein</fullName>
    </submittedName>
</protein>
<name>A5Z4M0_9FIRM</name>
<reference evidence="1 2" key="2">
    <citation type="submission" date="2007-04" db="EMBL/GenBank/DDBJ databases">
        <title>Draft genome sequence of Eubacterium ventriosum (ATCC 27560).</title>
        <authorList>
            <person name="Sudarsanam P."/>
            <person name="Ley R."/>
            <person name="Guruge J."/>
            <person name="Turnbaugh P.J."/>
            <person name="Mahowald M."/>
            <person name="Liep D."/>
            <person name="Gordon J."/>
        </authorList>
    </citation>
    <scope>NUCLEOTIDE SEQUENCE [LARGE SCALE GENOMIC DNA]</scope>
    <source>
        <strain evidence="1 2">ATCC 27560</strain>
    </source>
</reference>
<proteinExistence type="predicted"/>
<evidence type="ECO:0000313" key="2">
    <source>
        <dbReference type="Proteomes" id="UP000006000"/>
    </source>
</evidence>
<dbReference type="HOGENOM" id="CLU_3043555_0_0_9"/>
<dbReference type="AlphaFoldDB" id="A5Z4M0"/>
<gene>
    <name evidence="1" type="ORF">EUBVEN_00647</name>
</gene>
<evidence type="ECO:0000313" key="1">
    <source>
        <dbReference type="EMBL" id="EDM52119.1"/>
    </source>
</evidence>
<dbReference type="Proteomes" id="UP000006000">
    <property type="component" value="Unassembled WGS sequence"/>
</dbReference>